<reference evidence="2" key="1">
    <citation type="journal article" date="2022" name="bioRxiv">
        <title>Sequencing and chromosome-scale assembly of the giantPleurodeles waltlgenome.</title>
        <authorList>
            <person name="Brown T."/>
            <person name="Elewa A."/>
            <person name="Iarovenko S."/>
            <person name="Subramanian E."/>
            <person name="Araus A.J."/>
            <person name="Petzold A."/>
            <person name="Susuki M."/>
            <person name="Suzuki K.-i.T."/>
            <person name="Hayashi T."/>
            <person name="Toyoda A."/>
            <person name="Oliveira C."/>
            <person name="Osipova E."/>
            <person name="Leigh N.D."/>
            <person name="Simon A."/>
            <person name="Yun M.H."/>
        </authorList>
    </citation>
    <scope>NUCLEOTIDE SEQUENCE</scope>
    <source>
        <strain evidence="2">20211129_DDA</strain>
        <tissue evidence="2">Liver</tissue>
    </source>
</reference>
<organism evidence="2 3">
    <name type="scientific">Pleurodeles waltl</name>
    <name type="common">Iberian ribbed newt</name>
    <dbReference type="NCBI Taxonomy" id="8319"/>
    <lineage>
        <taxon>Eukaryota</taxon>
        <taxon>Metazoa</taxon>
        <taxon>Chordata</taxon>
        <taxon>Craniata</taxon>
        <taxon>Vertebrata</taxon>
        <taxon>Euteleostomi</taxon>
        <taxon>Amphibia</taxon>
        <taxon>Batrachia</taxon>
        <taxon>Caudata</taxon>
        <taxon>Salamandroidea</taxon>
        <taxon>Salamandridae</taxon>
        <taxon>Pleurodelinae</taxon>
        <taxon>Pleurodeles</taxon>
    </lineage>
</organism>
<accession>A0AAV7UHL0</accession>
<dbReference type="Proteomes" id="UP001066276">
    <property type="component" value="Chromosome 3_1"/>
</dbReference>
<evidence type="ECO:0000256" key="1">
    <source>
        <dbReference type="SAM" id="MobiDB-lite"/>
    </source>
</evidence>
<name>A0AAV7UHL0_PLEWA</name>
<feature type="compositionally biased region" description="Low complexity" evidence="1">
    <location>
        <begin position="155"/>
        <end position="178"/>
    </location>
</feature>
<proteinExistence type="predicted"/>
<gene>
    <name evidence="2" type="ORF">NDU88_003861</name>
</gene>
<evidence type="ECO:0000313" key="3">
    <source>
        <dbReference type="Proteomes" id="UP001066276"/>
    </source>
</evidence>
<sequence>MILGPDTQGWGSSDRAGTRGDVNKASVSVAWGLYAWAGNNMRCIYVLQSMCSNILRDAFVSQRFYQDVSCDSCGYSSWAPGPPAPFLCPSEGGTFAALHQGVSHRFRVSVPARSHSFLGGSPREAQARVTATRESRSRSPPQREQAQMGGRKVASGTGSVRSSSGQSRPGPPGTRGFR</sequence>
<evidence type="ECO:0000313" key="2">
    <source>
        <dbReference type="EMBL" id="KAJ1187082.1"/>
    </source>
</evidence>
<dbReference type="AlphaFoldDB" id="A0AAV7UHL0"/>
<comment type="caution">
    <text evidence="2">The sequence shown here is derived from an EMBL/GenBank/DDBJ whole genome shotgun (WGS) entry which is preliminary data.</text>
</comment>
<dbReference type="EMBL" id="JANPWB010000005">
    <property type="protein sequence ID" value="KAJ1187082.1"/>
    <property type="molecule type" value="Genomic_DNA"/>
</dbReference>
<feature type="region of interest" description="Disordered" evidence="1">
    <location>
        <begin position="117"/>
        <end position="178"/>
    </location>
</feature>
<keyword evidence="3" id="KW-1185">Reference proteome</keyword>
<protein>
    <submittedName>
        <fullName evidence="2">Uncharacterized protein</fullName>
    </submittedName>
</protein>